<gene>
    <name evidence="4" type="ORF">PTD2_13669</name>
</gene>
<dbReference type="Pfam" id="PF11849">
    <property type="entry name" value="DUF3369"/>
    <property type="match status" value="1"/>
</dbReference>
<dbReference type="InterPro" id="IPR001789">
    <property type="entry name" value="Sig_transdc_resp-reg_receiver"/>
</dbReference>
<dbReference type="GO" id="GO:0000160">
    <property type="term" value="P:phosphorelay signal transduction system"/>
    <property type="evidence" value="ECO:0007669"/>
    <property type="project" value="InterPro"/>
</dbReference>
<dbReference type="PROSITE" id="PS51832">
    <property type="entry name" value="HD_GYP"/>
    <property type="match status" value="1"/>
</dbReference>
<dbReference type="eggNOG" id="COG3437">
    <property type="taxonomic scope" value="Bacteria"/>
</dbReference>
<dbReference type="RefSeq" id="WP_009837745.1">
    <property type="nucleotide sequence ID" value="NZ_AAOH01000002.1"/>
</dbReference>
<organism evidence="4 5">
    <name type="scientific">Pseudoalteromonas tunicata D2</name>
    <dbReference type="NCBI Taxonomy" id="87626"/>
    <lineage>
        <taxon>Bacteria</taxon>
        <taxon>Pseudomonadati</taxon>
        <taxon>Pseudomonadota</taxon>
        <taxon>Gammaproteobacteria</taxon>
        <taxon>Alteromonadales</taxon>
        <taxon>Pseudoalteromonadaceae</taxon>
        <taxon>Pseudoalteromonas</taxon>
    </lineage>
</organism>
<comment type="caution">
    <text evidence="4">The sequence shown here is derived from an EMBL/GenBank/DDBJ whole genome shotgun (WGS) entry which is preliminary data.</text>
</comment>
<sequence length="508" mass="57135">MSDFLFADDSLNHNEQVAAVETGWDILVVDDEEDIHQVTKLVLSGFQFEGKPLRFHHAYSAAQAREVLQDIDQIAVGLVDVVMETNHAGLDLIKYIREEAENHDVRLILRTGQPGEAPEESIIRDFDINDYKNKTELTAIKLKTLLYSALRAYRDIRTIEKHKRGLENIINASANFLECDTVDQFASTILGHVSNVMGLDDNEIYCAAAVNSQDKKGTDFMLLAASVNSSAPEQKTLPKEISNLFIDVHNKKESCKNENQFVGYFPTKGGLETMLYVSKSSKLQPSDHQLLEFFSNNIALAYDNLRLREVVRESQKELSYILGEAVERRSKETGSHVKRVANYSFMLALKYGLTPYQAEIIKLASPLHDIGKIGIPDSILNKPGKHTPDEWQIMQSHAQMGYEILKNSTNEILRQGAVIAYQHHEKWDGTGYPSGLSGEAIDISGRITAIADVFDALGSDRCYKKAWPLADIIDLLKQERAKQFDPKLVDLFLNDLDAFLAIRDAYPD</sequence>
<dbReference type="CDD" id="cd00077">
    <property type="entry name" value="HDc"/>
    <property type="match status" value="1"/>
</dbReference>
<feature type="domain" description="HD-GYP" evidence="3">
    <location>
        <begin position="311"/>
        <end position="508"/>
    </location>
</feature>
<dbReference type="InterPro" id="IPR003607">
    <property type="entry name" value="HD/PDEase_dom"/>
</dbReference>
<dbReference type="Proteomes" id="UP000006201">
    <property type="component" value="Unassembled WGS sequence"/>
</dbReference>
<keyword evidence="1" id="KW-0597">Phosphoprotein</keyword>
<keyword evidence="5" id="KW-1185">Reference proteome</keyword>
<evidence type="ECO:0000313" key="4">
    <source>
        <dbReference type="EMBL" id="EAR29872.1"/>
    </source>
</evidence>
<dbReference type="STRING" id="87626.PTD2_13669"/>
<dbReference type="SMART" id="SM00471">
    <property type="entry name" value="HDc"/>
    <property type="match status" value="1"/>
</dbReference>
<dbReference type="EMBL" id="AAOH01000002">
    <property type="protein sequence ID" value="EAR29872.1"/>
    <property type="molecule type" value="Genomic_DNA"/>
</dbReference>
<evidence type="ECO:0000256" key="1">
    <source>
        <dbReference type="PROSITE-ProRule" id="PRU00169"/>
    </source>
</evidence>
<name>A4C7B8_9GAMM</name>
<feature type="domain" description="Response regulatory" evidence="2">
    <location>
        <begin position="25"/>
        <end position="149"/>
    </location>
</feature>
<dbReference type="SUPFAM" id="SSF109604">
    <property type="entry name" value="HD-domain/PDEase-like"/>
    <property type="match status" value="1"/>
</dbReference>
<dbReference type="InterPro" id="IPR011006">
    <property type="entry name" value="CheY-like_superfamily"/>
</dbReference>
<dbReference type="AlphaFoldDB" id="A4C7B8"/>
<dbReference type="PANTHER" id="PTHR45228">
    <property type="entry name" value="CYCLIC DI-GMP PHOSPHODIESTERASE TM_0186-RELATED"/>
    <property type="match status" value="1"/>
</dbReference>
<protein>
    <submittedName>
        <fullName evidence="4">Metal dependent phosphohydrolase</fullName>
    </submittedName>
</protein>
<dbReference type="GO" id="GO:0008081">
    <property type="term" value="F:phosphoric diester hydrolase activity"/>
    <property type="evidence" value="ECO:0007669"/>
    <property type="project" value="UniProtKB-ARBA"/>
</dbReference>
<dbReference type="InterPro" id="IPR037522">
    <property type="entry name" value="HD_GYP_dom"/>
</dbReference>
<evidence type="ECO:0000259" key="3">
    <source>
        <dbReference type="PROSITE" id="PS51832"/>
    </source>
</evidence>
<feature type="modified residue" description="4-aspartylphosphate" evidence="1">
    <location>
        <position position="80"/>
    </location>
</feature>
<dbReference type="InterPro" id="IPR021800">
    <property type="entry name" value="DUF3369"/>
</dbReference>
<dbReference type="Gene3D" id="1.10.3210.10">
    <property type="entry name" value="Hypothetical protein af1432"/>
    <property type="match status" value="1"/>
</dbReference>
<dbReference type="Pfam" id="PF13487">
    <property type="entry name" value="HD_5"/>
    <property type="match status" value="1"/>
</dbReference>
<accession>A4C7B8</accession>
<keyword evidence="4" id="KW-0378">Hydrolase</keyword>
<reference evidence="4 5" key="1">
    <citation type="submission" date="2006-02" db="EMBL/GenBank/DDBJ databases">
        <authorList>
            <person name="Moran M.A."/>
            <person name="Kjelleberg S."/>
            <person name="Egan S."/>
            <person name="Saunders N."/>
            <person name="Thomas T."/>
            <person name="Ferriera S."/>
            <person name="Johnson J."/>
            <person name="Kravitz S."/>
            <person name="Halpern A."/>
            <person name="Remington K."/>
            <person name="Beeson K."/>
            <person name="Tran B."/>
            <person name="Rogers Y.-H."/>
            <person name="Friedman R."/>
            <person name="Venter J.C."/>
        </authorList>
    </citation>
    <scope>NUCLEOTIDE SEQUENCE [LARGE SCALE GENOMIC DNA]</scope>
    <source>
        <strain evidence="4 5">D2</strain>
    </source>
</reference>
<dbReference type="SUPFAM" id="SSF52172">
    <property type="entry name" value="CheY-like"/>
    <property type="match status" value="1"/>
</dbReference>
<evidence type="ECO:0000259" key="2">
    <source>
        <dbReference type="PROSITE" id="PS50110"/>
    </source>
</evidence>
<proteinExistence type="predicted"/>
<dbReference type="Gene3D" id="3.40.50.2300">
    <property type="match status" value="1"/>
</dbReference>
<dbReference type="OrthoDB" id="9787688at2"/>
<dbReference type="PANTHER" id="PTHR45228:SF9">
    <property type="entry name" value="3'3'-CGAMP-SPECIFIC PHOSPHODIESTERASE 2"/>
    <property type="match status" value="1"/>
</dbReference>
<dbReference type="PROSITE" id="PS50110">
    <property type="entry name" value="RESPONSE_REGULATORY"/>
    <property type="match status" value="1"/>
</dbReference>
<dbReference type="InterPro" id="IPR052020">
    <property type="entry name" value="Cyclic_di-GMP/3'3'-cGAMP_PDE"/>
</dbReference>
<evidence type="ECO:0000313" key="5">
    <source>
        <dbReference type="Proteomes" id="UP000006201"/>
    </source>
</evidence>
<dbReference type="HOGENOM" id="CLU_000445_92_10_6"/>